<name>A0A3N1GST2_9ACTN</name>
<dbReference type="Proteomes" id="UP000271683">
    <property type="component" value="Unassembled WGS sequence"/>
</dbReference>
<sequence length="174" mass="18602">MRGRFAGRGDLPGGTGRRSGRVVHVSTPTHEAVAFRPRRIRWVAGVSAAAVVILFTVLSFGLHGSTGSGLGQFARGDQSAMIGLGVLAALGILAFTRPRVRADADHVQIRNVVGNFDLPWSAVRAVRFDRNSAWAMLELHDDETVPVHALQAADKEYAVEGVRTLRALHSAASS</sequence>
<protein>
    <submittedName>
        <fullName evidence="4">PH (Pleckstrin Homology) domain-containing protein</fullName>
    </submittedName>
</protein>
<evidence type="ECO:0000259" key="3">
    <source>
        <dbReference type="Pfam" id="PF10756"/>
    </source>
</evidence>
<comment type="caution">
    <text evidence="4">The sequence shown here is derived from an EMBL/GenBank/DDBJ whole genome shotgun (WGS) entry which is preliminary data.</text>
</comment>
<evidence type="ECO:0000313" key="4">
    <source>
        <dbReference type="EMBL" id="ROP33321.1"/>
    </source>
</evidence>
<gene>
    <name evidence="4" type="ORF">EDD30_6292</name>
</gene>
<dbReference type="Pfam" id="PF10756">
    <property type="entry name" value="bPH_6"/>
    <property type="match status" value="1"/>
</dbReference>
<accession>A0A3N1GST2</accession>
<feature type="transmembrane region" description="Helical" evidence="2">
    <location>
        <begin position="42"/>
        <end position="60"/>
    </location>
</feature>
<dbReference type="InterPro" id="IPR019692">
    <property type="entry name" value="CFP-6_PH"/>
</dbReference>
<dbReference type="EMBL" id="RJKL01000001">
    <property type="protein sequence ID" value="ROP33321.1"/>
    <property type="molecule type" value="Genomic_DNA"/>
</dbReference>
<evidence type="ECO:0000256" key="1">
    <source>
        <dbReference type="SAM" id="MobiDB-lite"/>
    </source>
</evidence>
<reference evidence="4 5" key="1">
    <citation type="submission" date="2018-11" db="EMBL/GenBank/DDBJ databases">
        <title>Sequencing the genomes of 1000 actinobacteria strains.</title>
        <authorList>
            <person name="Klenk H.-P."/>
        </authorList>
    </citation>
    <scope>NUCLEOTIDE SEQUENCE [LARGE SCALE GENOMIC DNA]</scope>
    <source>
        <strain evidence="4 5">DSM 43634</strain>
    </source>
</reference>
<evidence type="ECO:0000256" key="2">
    <source>
        <dbReference type="SAM" id="Phobius"/>
    </source>
</evidence>
<organism evidence="4 5">
    <name type="scientific">Couchioplanes caeruleus</name>
    <dbReference type="NCBI Taxonomy" id="56438"/>
    <lineage>
        <taxon>Bacteria</taxon>
        <taxon>Bacillati</taxon>
        <taxon>Actinomycetota</taxon>
        <taxon>Actinomycetes</taxon>
        <taxon>Micromonosporales</taxon>
        <taxon>Micromonosporaceae</taxon>
        <taxon>Couchioplanes</taxon>
    </lineage>
</organism>
<evidence type="ECO:0000313" key="5">
    <source>
        <dbReference type="Proteomes" id="UP000271683"/>
    </source>
</evidence>
<proteinExistence type="predicted"/>
<feature type="domain" description="Low molecular weight protein antigen 6 PH" evidence="3">
    <location>
        <begin position="97"/>
        <end position="166"/>
    </location>
</feature>
<feature type="transmembrane region" description="Helical" evidence="2">
    <location>
        <begin position="80"/>
        <end position="96"/>
    </location>
</feature>
<feature type="region of interest" description="Disordered" evidence="1">
    <location>
        <begin position="1"/>
        <end position="21"/>
    </location>
</feature>
<keyword evidence="2" id="KW-0472">Membrane</keyword>
<keyword evidence="2" id="KW-1133">Transmembrane helix</keyword>
<keyword evidence="2" id="KW-0812">Transmembrane</keyword>
<dbReference type="AlphaFoldDB" id="A0A3N1GST2"/>